<evidence type="ECO:0000256" key="2">
    <source>
        <dbReference type="SAM" id="SignalP"/>
    </source>
</evidence>
<keyword evidence="2" id="KW-0732">Signal</keyword>
<sequence>MARPWQRLVLVAVVVLLGSALATTAAEWLPRSPWHALLTDPTLSASPAPYPNTATAVKPSESQSNDDDDEDGSPKLKLDPLYWTNVAVASGLILVD</sequence>
<organism evidence="3 4">
    <name type="scientific">Dimargaris verticillata</name>
    <dbReference type="NCBI Taxonomy" id="2761393"/>
    <lineage>
        <taxon>Eukaryota</taxon>
        <taxon>Fungi</taxon>
        <taxon>Fungi incertae sedis</taxon>
        <taxon>Zoopagomycota</taxon>
        <taxon>Kickxellomycotina</taxon>
        <taxon>Dimargaritomycetes</taxon>
        <taxon>Dimargaritales</taxon>
        <taxon>Dimargaritaceae</taxon>
        <taxon>Dimargaris</taxon>
    </lineage>
</organism>
<dbReference type="EMBL" id="JANBQB010000256">
    <property type="protein sequence ID" value="KAJ1978790.1"/>
    <property type="molecule type" value="Genomic_DNA"/>
</dbReference>
<feature type="chain" id="PRO_5040772806" evidence="2">
    <location>
        <begin position="23"/>
        <end position="96"/>
    </location>
</feature>
<feature type="signal peptide" evidence="2">
    <location>
        <begin position="1"/>
        <end position="22"/>
    </location>
</feature>
<accession>A0A9W8ECC2</accession>
<evidence type="ECO:0000313" key="4">
    <source>
        <dbReference type="Proteomes" id="UP001151582"/>
    </source>
</evidence>
<evidence type="ECO:0000313" key="3">
    <source>
        <dbReference type="EMBL" id="KAJ1978790.1"/>
    </source>
</evidence>
<proteinExistence type="predicted"/>
<feature type="non-terminal residue" evidence="3">
    <location>
        <position position="96"/>
    </location>
</feature>
<keyword evidence="4" id="KW-1185">Reference proteome</keyword>
<protein>
    <submittedName>
        <fullName evidence="3">Uncharacterized protein</fullName>
    </submittedName>
</protein>
<name>A0A9W8ECC2_9FUNG</name>
<reference evidence="3" key="1">
    <citation type="submission" date="2022-07" db="EMBL/GenBank/DDBJ databases">
        <title>Phylogenomic reconstructions and comparative analyses of Kickxellomycotina fungi.</title>
        <authorList>
            <person name="Reynolds N.K."/>
            <person name="Stajich J.E."/>
            <person name="Barry K."/>
            <person name="Grigoriev I.V."/>
            <person name="Crous P."/>
            <person name="Smith M.E."/>
        </authorList>
    </citation>
    <scope>NUCLEOTIDE SEQUENCE</scope>
    <source>
        <strain evidence="3">RSA 567</strain>
    </source>
</reference>
<feature type="compositionally biased region" description="Polar residues" evidence="1">
    <location>
        <begin position="52"/>
        <end position="63"/>
    </location>
</feature>
<comment type="caution">
    <text evidence="3">The sequence shown here is derived from an EMBL/GenBank/DDBJ whole genome shotgun (WGS) entry which is preliminary data.</text>
</comment>
<gene>
    <name evidence="3" type="ORF">H4R34_003077</name>
</gene>
<feature type="region of interest" description="Disordered" evidence="1">
    <location>
        <begin position="45"/>
        <end position="77"/>
    </location>
</feature>
<evidence type="ECO:0000256" key="1">
    <source>
        <dbReference type="SAM" id="MobiDB-lite"/>
    </source>
</evidence>
<dbReference type="Proteomes" id="UP001151582">
    <property type="component" value="Unassembled WGS sequence"/>
</dbReference>
<dbReference type="AlphaFoldDB" id="A0A9W8ECC2"/>